<dbReference type="NCBIfam" id="NF045667">
    <property type="entry name" value="MTase_DVU1556"/>
    <property type="match status" value="1"/>
</dbReference>
<proteinExistence type="predicted"/>
<accession>I4AAE4</accession>
<keyword evidence="3" id="KW-1185">Reference proteome</keyword>
<dbReference type="OrthoDB" id="9772751at2"/>
<reference evidence="2 3" key="2">
    <citation type="journal article" date="2015" name="J. Bacteriol.">
        <title>Genomic, proteomic, and biochemical analysis of the organohalide respiratory pathway in Desulfitobacterium dehalogenans.</title>
        <authorList>
            <person name="Kruse T."/>
            <person name="van de Pas B.A."/>
            <person name="Atteia A."/>
            <person name="Krab K."/>
            <person name="Hagen W.R."/>
            <person name="Goodwin L."/>
            <person name="Chain P."/>
            <person name="Boeren S."/>
            <person name="Maphosa F."/>
            <person name="Schraa G."/>
            <person name="de Vos W.M."/>
            <person name="van der Oost J."/>
            <person name="Smidt H."/>
            <person name="Stams A.J."/>
        </authorList>
    </citation>
    <scope>NUCLEOTIDE SEQUENCE [LARGE SCALE GENOMIC DNA]</scope>
    <source>
        <strain evidence="3">ATCC 51507 / DSM 9161 / JW/IU-DC1</strain>
    </source>
</reference>
<dbReference type="CDD" id="cd02440">
    <property type="entry name" value="AdoMet_MTases"/>
    <property type="match status" value="1"/>
</dbReference>
<gene>
    <name evidence="2" type="ordered locus">Desde_2599</name>
</gene>
<organism evidence="2 3">
    <name type="scientific">Desulfitobacterium dehalogenans (strain ATCC 51507 / DSM 9161 / JW/IU-DC1)</name>
    <dbReference type="NCBI Taxonomy" id="756499"/>
    <lineage>
        <taxon>Bacteria</taxon>
        <taxon>Bacillati</taxon>
        <taxon>Bacillota</taxon>
        <taxon>Clostridia</taxon>
        <taxon>Eubacteriales</taxon>
        <taxon>Desulfitobacteriaceae</taxon>
        <taxon>Desulfitobacterium</taxon>
    </lineage>
</organism>
<dbReference type="PANTHER" id="PTHR42912">
    <property type="entry name" value="METHYLTRANSFERASE"/>
    <property type="match status" value="1"/>
</dbReference>
<reference evidence="3" key="1">
    <citation type="submission" date="2012-06" db="EMBL/GenBank/DDBJ databases">
        <title>Complete sequence of Desulfitobacterium dehalogenans ATCC 51507.</title>
        <authorList>
            <person name="Lucas S."/>
            <person name="Han J."/>
            <person name="Lapidus A."/>
            <person name="Cheng J.-F."/>
            <person name="Goodwin L."/>
            <person name="Pitluck S."/>
            <person name="Peters L."/>
            <person name="Ovchinnikova G."/>
            <person name="Teshima H."/>
            <person name="Detter J.C."/>
            <person name="Han C."/>
            <person name="Tapia R."/>
            <person name="Land M."/>
            <person name="Hauser L."/>
            <person name="Kyrpides N."/>
            <person name="Ivanova N."/>
            <person name="Pagani I."/>
            <person name="Kruse T."/>
            <person name="de Vos W.M."/>
            <person name="Smidt H."/>
            <person name="Woyke T."/>
        </authorList>
    </citation>
    <scope>NUCLEOTIDE SEQUENCE [LARGE SCALE GENOMIC DNA]</scope>
    <source>
        <strain evidence="3">ATCC 51507 / DSM 9161 / JW/IU-DC1</strain>
    </source>
</reference>
<evidence type="ECO:0000259" key="1">
    <source>
        <dbReference type="Pfam" id="PF08241"/>
    </source>
</evidence>
<dbReference type="STRING" id="756499.Desde_2599"/>
<dbReference type="InterPro" id="IPR013216">
    <property type="entry name" value="Methyltransf_11"/>
</dbReference>
<name>I4AAE4_DESDJ</name>
<dbReference type="GO" id="GO:0032259">
    <property type="term" value="P:methylation"/>
    <property type="evidence" value="ECO:0007669"/>
    <property type="project" value="UniProtKB-KW"/>
</dbReference>
<dbReference type="eggNOG" id="COG2226">
    <property type="taxonomic scope" value="Bacteria"/>
</dbReference>
<keyword evidence="2" id="KW-0808">Transferase</keyword>
<dbReference type="AlphaFoldDB" id="I4AAE4"/>
<feature type="domain" description="Methyltransferase type 11" evidence="1">
    <location>
        <begin position="46"/>
        <end position="138"/>
    </location>
</feature>
<dbReference type="Gene3D" id="3.40.50.150">
    <property type="entry name" value="Vaccinia Virus protein VP39"/>
    <property type="match status" value="1"/>
</dbReference>
<dbReference type="EMBL" id="CP003348">
    <property type="protein sequence ID" value="AFM00929.1"/>
    <property type="molecule type" value="Genomic_DNA"/>
</dbReference>
<dbReference type="HOGENOM" id="CLU_039068_9_1_9"/>
<dbReference type="SUPFAM" id="SSF53335">
    <property type="entry name" value="S-adenosyl-L-methionine-dependent methyltransferases"/>
    <property type="match status" value="1"/>
</dbReference>
<dbReference type="InterPro" id="IPR050508">
    <property type="entry name" value="Methyltransf_Superfamily"/>
</dbReference>
<dbReference type="GO" id="GO:0008757">
    <property type="term" value="F:S-adenosylmethionine-dependent methyltransferase activity"/>
    <property type="evidence" value="ECO:0007669"/>
    <property type="project" value="InterPro"/>
</dbReference>
<keyword evidence="2" id="KW-0489">Methyltransferase</keyword>
<sequence length="248" mass="27755">MRNVKGTFYEKNLLRETTGNTLRPGGFELTDLAVGNCRFQVGDRILDVGCGWGATVDRLRSLYQLEAYGIDPSQRLLVWGREAYPGLPISQGRGEDIPFEANSLDGVFLECSLSLMLDINKVLSEIQRVLKVDGRLVIHDVYARDPRGVPDLQALRMDSCIRSALIKEELENCLQSRGLRISQWQDHSALLIQLTMELIMTHGSMSAFWLKSADCSADPAEVQAALKKAKVGYFQLIAQKEGREEAEH</sequence>
<dbReference type="Pfam" id="PF08241">
    <property type="entry name" value="Methyltransf_11"/>
    <property type="match status" value="1"/>
</dbReference>
<dbReference type="InterPro" id="IPR029063">
    <property type="entry name" value="SAM-dependent_MTases_sf"/>
</dbReference>
<evidence type="ECO:0000313" key="3">
    <source>
        <dbReference type="Proteomes" id="UP000006053"/>
    </source>
</evidence>
<evidence type="ECO:0000313" key="2">
    <source>
        <dbReference type="EMBL" id="AFM00929.1"/>
    </source>
</evidence>
<dbReference type="KEGG" id="ddh:Desde_2599"/>
<protein>
    <submittedName>
        <fullName evidence="2">Methylase involved in ubiquinone/menaquinone biosynthesis</fullName>
    </submittedName>
</protein>
<dbReference type="Proteomes" id="UP000006053">
    <property type="component" value="Chromosome"/>
</dbReference>
<keyword evidence="2" id="KW-0830">Ubiquinone</keyword>